<organism evidence="2">
    <name type="scientific">Saccharum hybrid cultivar R570</name>
    <dbReference type="NCBI Taxonomy" id="131158"/>
    <lineage>
        <taxon>Eukaryota</taxon>
        <taxon>Viridiplantae</taxon>
        <taxon>Streptophyta</taxon>
        <taxon>Embryophyta</taxon>
        <taxon>Tracheophyta</taxon>
        <taxon>Spermatophyta</taxon>
        <taxon>Magnoliopsida</taxon>
        <taxon>Liliopsida</taxon>
        <taxon>Poales</taxon>
        <taxon>Poaceae</taxon>
        <taxon>PACMAD clade</taxon>
        <taxon>Panicoideae</taxon>
        <taxon>Andropogonodae</taxon>
        <taxon>Andropogoneae</taxon>
        <taxon>Saccharinae</taxon>
        <taxon>Saccharum</taxon>
        <taxon>Saccharum officinarum species complex</taxon>
    </lineage>
</organism>
<keyword evidence="1" id="KW-1133">Transmembrane helix</keyword>
<evidence type="ECO:0000256" key="1">
    <source>
        <dbReference type="SAM" id="Phobius"/>
    </source>
</evidence>
<keyword evidence="1" id="KW-0472">Membrane</keyword>
<gene>
    <name evidence="2" type="ORF">SHCRBa_017_P09_F_30</name>
</gene>
<name>A0A059Q2R8_9POAL</name>
<proteinExistence type="predicted"/>
<reference evidence="2" key="1">
    <citation type="submission" date="2013-05" db="EMBL/GenBank/DDBJ databases">
        <title>Building the sugarcane genome for biotechnology and identifying evolutionary trends.</title>
        <authorList>
            <person name="De Setta N."/>
            <person name="Monteiro-Vitorello C.B."/>
            <person name="Metcalfe C.J."/>
            <person name="Cruz G.M.Q."/>
            <person name="Del Bem L.E."/>
            <person name="Vicentini R."/>
            <person name="Nogueira F.T.S."/>
            <person name="Campos R.A."/>
            <person name="Nunes S.L."/>
            <person name="Turrini P.C.G."/>
            <person name="Vieira A.P."/>
            <person name="Cruz E.A.O."/>
            <person name="Correa T.C.S."/>
            <person name="Hotta C.T."/>
            <person name="de Mello-Varani A."/>
            <person name="Vautrin S."/>
            <person name="Trindade A.S."/>
            <person name="Vilela M.M."/>
            <person name="Horta C.L."/>
            <person name="Sato P.M."/>
            <person name="de Andrade R.F."/>
            <person name="Nishiyama M.Y."/>
            <person name="Cardoso-Silva C.B."/>
            <person name="Scortecci K.C."/>
            <person name="Garcia A.A.F."/>
            <person name="Carneiro M.S."/>
            <person name="Kim C."/>
            <person name="Paterson A.H."/>
            <person name="Berges H."/>
            <person name="D'Hont A."/>
            <person name="de-Souza A.P."/>
            <person name="Souza G.M."/>
            <person name="Vincentz M."/>
            <person name="Kitajima J.P."/>
            <person name="Van Sluys M.-A."/>
        </authorList>
    </citation>
    <scope>NUCLEOTIDE SEQUENCE</scope>
</reference>
<protein>
    <submittedName>
        <fullName evidence="2">Uncharacterized protein</fullName>
    </submittedName>
</protein>
<keyword evidence="1" id="KW-0812">Transmembrane</keyword>
<feature type="transmembrane region" description="Helical" evidence="1">
    <location>
        <begin position="21"/>
        <end position="41"/>
    </location>
</feature>
<accession>A0A059Q2R8</accession>
<evidence type="ECO:0000313" key="2">
    <source>
        <dbReference type="EMBL" id="AGT16311.1"/>
    </source>
</evidence>
<dbReference type="EMBL" id="KF184764">
    <property type="protein sequence ID" value="AGT16311.1"/>
    <property type="molecule type" value="Genomic_DNA"/>
</dbReference>
<sequence length="115" mass="13664">MAIRMVANNQVMKKQKYHLMDLKFAILLPYYLNGLYILFIIDMQNKIVRVMDPLQDQTCLEGYSQDMTYLPTFHTIARMFMLAMALSKSKRKQCIYSWKREYPACVTKVTSNYKD</sequence>
<dbReference type="AlphaFoldDB" id="A0A059Q2R8"/>